<evidence type="ECO:0000256" key="5">
    <source>
        <dbReference type="ARBA" id="ARBA00023136"/>
    </source>
</evidence>
<evidence type="ECO:0000256" key="8">
    <source>
        <dbReference type="SAM" id="Phobius"/>
    </source>
</evidence>
<keyword evidence="6" id="KW-0675">Receptor</keyword>
<dbReference type="Gene3D" id="1.10.287.70">
    <property type="match status" value="1"/>
</dbReference>
<comment type="subcellular location">
    <subcellularLocation>
        <location evidence="1">Cell membrane</location>
        <topology evidence="1">Multi-pass membrane protein</topology>
    </subcellularLocation>
</comment>
<keyword evidence="5 8" id="KW-0472">Membrane</keyword>
<feature type="transmembrane region" description="Helical" evidence="8">
    <location>
        <begin position="308"/>
        <end position="327"/>
    </location>
</feature>
<evidence type="ECO:0000256" key="4">
    <source>
        <dbReference type="ARBA" id="ARBA00022989"/>
    </source>
</evidence>
<feature type="transmembrane region" description="Helical" evidence="8">
    <location>
        <begin position="552"/>
        <end position="573"/>
    </location>
</feature>
<feature type="transmembrane region" description="Helical" evidence="8">
    <location>
        <begin position="361"/>
        <end position="380"/>
    </location>
</feature>
<dbReference type="OMA" id="EEMEMAY"/>
<dbReference type="Proteomes" id="UP000037069">
    <property type="component" value="Unassembled WGS sequence"/>
</dbReference>
<keyword evidence="2" id="KW-1003">Cell membrane</keyword>
<reference evidence="10 11" key="1">
    <citation type="journal article" date="2015" name="Nat. Commun.">
        <title>Lucilia cuprina genome unlocks parasitic fly biology to underpin future interventions.</title>
        <authorList>
            <person name="Anstead C.A."/>
            <person name="Korhonen P.K."/>
            <person name="Young N.D."/>
            <person name="Hall R.S."/>
            <person name="Jex A.R."/>
            <person name="Murali S.C."/>
            <person name="Hughes D.S."/>
            <person name="Lee S.F."/>
            <person name="Perry T."/>
            <person name="Stroehlein A.J."/>
            <person name="Ansell B.R."/>
            <person name="Breugelmans B."/>
            <person name="Hofmann A."/>
            <person name="Qu J."/>
            <person name="Dugan S."/>
            <person name="Lee S.L."/>
            <person name="Chao H."/>
            <person name="Dinh H."/>
            <person name="Han Y."/>
            <person name="Doddapaneni H.V."/>
            <person name="Worley K.C."/>
            <person name="Muzny D.M."/>
            <person name="Ioannidis P."/>
            <person name="Waterhouse R.M."/>
            <person name="Zdobnov E.M."/>
            <person name="James P.J."/>
            <person name="Bagnall N.H."/>
            <person name="Kotze A.C."/>
            <person name="Gibbs R.A."/>
            <person name="Richards S."/>
            <person name="Batterham P."/>
            <person name="Gasser R.B."/>
        </authorList>
    </citation>
    <scope>NUCLEOTIDE SEQUENCE [LARGE SCALE GENOMIC DNA]</scope>
    <source>
        <strain evidence="10 11">LS</strain>
        <tissue evidence="10">Full body</tissue>
    </source>
</reference>
<name>A0A0L0CHK0_LUCCU</name>
<evidence type="ECO:0000256" key="7">
    <source>
        <dbReference type="ARBA" id="ARBA00023180"/>
    </source>
</evidence>
<dbReference type="PANTHER" id="PTHR42643:SF39">
    <property type="entry name" value="IONOTROPIC RECEPTOR 56A-RELATED"/>
    <property type="match status" value="1"/>
</dbReference>
<proteinExistence type="predicted"/>
<evidence type="ECO:0000256" key="3">
    <source>
        <dbReference type="ARBA" id="ARBA00022692"/>
    </source>
</evidence>
<evidence type="ECO:0000256" key="9">
    <source>
        <dbReference type="SAM" id="SignalP"/>
    </source>
</evidence>
<comment type="caution">
    <text evidence="10">The sequence shown here is derived from an EMBL/GenBank/DDBJ whole genome shotgun (WGS) entry which is preliminary data.</text>
</comment>
<dbReference type="SUPFAM" id="SSF53850">
    <property type="entry name" value="Periplasmic binding protein-like II"/>
    <property type="match status" value="1"/>
</dbReference>
<evidence type="ECO:0000256" key="6">
    <source>
        <dbReference type="ARBA" id="ARBA00023170"/>
    </source>
</evidence>
<dbReference type="GO" id="GO:0005886">
    <property type="term" value="C:plasma membrane"/>
    <property type="evidence" value="ECO:0007669"/>
    <property type="project" value="UniProtKB-SubCell"/>
</dbReference>
<evidence type="ECO:0000256" key="2">
    <source>
        <dbReference type="ARBA" id="ARBA00022475"/>
    </source>
</evidence>
<keyword evidence="11" id="KW-1185">Reference proteome</keyword>
<keyword evidence="9" id="KW-0732">Signal</keyword>
<dbReference type="EMBL" id="JRES01000390">
    <property type="protein sequence ID" value="KNC31726.1"/>
    <property type="molecule type" value="Genomic_DNA"/>
</dbReference>
<keyword evidence="4 8" id="KW-1133">Transmembrane helix</keyword>
<feature type="signal peptide" evidence="9">
    <location>
        <begin position="1"/>
        <end position="24"/>
    </location>
</feature>
<feature type="chain" id="PRO_5005536099" description="Ionotropic glutamate receptor C-terminal domain-containing protein" evidence="9">
    <location>
        <begin position="25"/>
        <end position="617"/>
    </location>
</feature>
<protein>
    <recommendedName>
        <fullName evidence="12">Ionotropic glutamate receptor C-terminal domain-containing protein</fullName>
    </recommendedName>
</protein>
<dbReference type="InterPro" id="IPR052192">
    <property type="entry name" value="Insect_Ionotropic_Sensory_Rcpt"/>
</dbReference>
<dbReference type="AlphaFoldDB" id="A0A0L0CHK0"/>
<evidence type="ECO:0000313" key="10">
    <source>
        <dbReference type="EMBL" id="KNC31726.1"/>
    </source>
</evidence>
<evidence type="ECO:0008006" key="12">
    <source>
        <dbReference type="Google" id="ProtNLM"/>
    </source>
</evidence>
<sequence length="617" mass="71948">MCSYNIQKIVLIILSAITVSTIKAQTQKLKNVIAEMNLVFQMELNVLINFNSSSDYNNYQEILKTSDKPLIVYNNINANVTPIYERQTKNLWVIVWLNENVTMNDTINFLDRILWKLHWSEIMFIAERTADNNNFKQLLFKLCWSKGFTNVLLWQKGQLYSYQPFPKVQVINVTSVKSYLDAKQEIDFKGYIFRVPFTRRPPQSFSYRNQHGDLVFAGYWFKIVDIFNKQYNGTTKIFPVTLEETKIRRDILKLTATKLFDIIPSSMYFSDYYSNSDVFYLSKVVVLCSVSPEIPESLYLLITFDRNVWLMCALTFIILSLLIALIYRFVTNRWHISTSCLDALTTLTNLSSNYLKRRHSFLMFILHFMPLLSGFLLTNFHNCNLSSMLTAKIYEEPLESLEDISKTNVKILEASYDIDHTLTLESVPQYIKERLTTIDSIHEFVRLRSNLEITKYFYTGPEDLADFFLFQQKYLPRPFATALSEAIYHKPFFFTVPHRSPFLPLFNRYLLYVHENGLYDKLQHDAKWDGVVSGELKFFLPSDFNKSLSLDYLSSAFVLLILGLVGSVLVFLLEMYSMKEVKVLKSAVPNRKYPSTPAKVIHETFSILCTKSLNGII</sequence>
<keyword evidence="7" id="KW-0325">Glycoprotein</keyword>
<dbReference type="PANTHER" id="PTHR42643">
    <property type="entry name" value="IONOTROPIC RECEPTOR 20A-RELATED"/>
    <property type="match status" value="1"/>
</dbReference>
<keyword evidence="3 8" id="KW-0812">Transmembrane</keyword>
<dbReference type="OrthoDB" id="7969653at2759"/>
<gene>
    <name evidence="10" type="ORF">FF38_07068</name>
</gene>
<evidence type="ECO:0000256" key="1">
    <source>
        <dbReference type="ARBA" id="ARBA00004651"/>
    </source>
</evidence>
<evidence type="ECO:0000313" key="11">
    <source>
        <dbReference type="Proteomes" id="UP000037069"/>
    </source>
</evidence>
<organism evidence="10 11">
    <name type="scientific">Lucilia cuprina</name>
    <name type="common">Green bottle fly</name>
    <name type="synonym">Australian sheep blowfly</name>
    <dbReference type="NCBI Taxonomy" id="7375"/>
    <lineage>
        <taxon>Eukaryota</taxon>
        <taxon>Metazoa</taxon>
        <taxon>Ecdysozoa</taxon>
        <taxon>Arthropoda</taxon>
        <taxon>Hexapoda</taxon>
        <taxon>Insecta</taxon>
        <taxon>Pterygota</taxon>
        <taxon>Neoptera</taxon>
        <taxon>Endopterygota</taxon>
        <taxon>Diptera</taxon>
        <taxon>Brachycera</taxon>
        <taxon>Muscomorpha</taxon>
        <taxon>Oestroidea</taxon>
        <taxon>Calliphoridae</taxon>
        <taxon>Luciliinae</taxon>
        <taxon>Lucilia</taxon>
    </lineage>
</organism>
<accession>A0A0L0CHK0</accession>